<dbReference type="Proteomes" id="UP000051966">
    <property type="component" value="Unassembled WGS sequence"/>
</dbReference>
<dbReference type="SMART" id="SM00641">
    <property type="entry name" value="Glyco_25"/>
    <property type="match status" value="1"/>
</dbReference>
<keyword evidence="5" id="KW-1185">Reference proteome</keyword>
<dbReference type="InterPro" id="IPR002053">
    <property type="entry name" value="Glyco_hydro_25"/>
</dbReference>
<dbReference type="PATRIC" id="fig|1423743.5.peg.1164"/>
<dbReference type="SUPFAM" id="SSF51445">
    <property type="entry name" value="(Trans)glycosidases"/>
    <property type="match status" value="1"/>
</dbReference>
<dbReference type="PANTHER" id="PTHR34135:SF2">
    <property type="entry name" value="LYSOZYME"/>
    <property type="match status" value="1"/>
</dbReference>
<dbReference type="InterPro" id="IPR017853">
    <property type="entry name" value="GH"/>
</dbReference>
<dbReference type="Pfam" id="PF01183">
    <property type="entry name" value="Glyco_hydro_25"/>
    <property type="match status" value="1"/>
</dbReference>
<evidence type="ECO:0000313" key="5">
    <source>
        <dbReference type="Proteomes" id="UP000051966"/>
    </source>
</evidence>
<dbReference type="PROSITE" id="PS51904">
    <property type="entry name" value="GLYCOSYL_HYDROL_F25_2"/>
    <property type="match status" value="1"/>
</dbReference>
<dbReference type="RefSeq" id="WP_056983495.1">
    <property type="nucleotide sequence ID" value="NZ_AZFY01000017.1"/>
</dbReference>
<comment type="caution">
    <text evidence="4">The sequence shown here is derived from an EMBL/GenBank/DDBJ whole genome shotgun (WGS) entry which is preliminary data.</text>
</comment>
<dbReference type="GO" id="GO:0009253">
    <property type="term" value="P:peptidoglycan catabolic process"/>
    <property type="evidence" value="ECO:0007669"/>
    <property type="project" value="InterPro"/>
</dbReference>
<name>A0A0R1W276_9LACO</name>
<dbReference type="InterPro" id="IPR018077">
    <property type="entry name" value="Glyco_hydro_fam25_subgr"/>
</dbReference>
<dbReference type="GO" id="GO:0003796">
    <property type="term" value="F:lysozyme activity"/>
    <property type="evidence" value="ECO:0007669"/>
    <property type="project" value="InterPro"/>
</dbReference>
<dbReference type="PANTHER" id="PTHR34135">
    <property type="entry name" value="LYSOZYME"/>
    <property type="match status" value="1"/>
</dbReference>
<dbReference type="GO" id="GO:0016052">
    <property type="term" value="P:carbohydrate catabolic process"/>
    <property type="evidence" value="ECO:0007669"/>
    <property type="project" value="TreeGrafter"/>
</dbReference>
<organism evidence="4 5">
    <name type="scientific">Lentilactobacillus farraginis DSM 18382 = JCM 14108</name>
    <dbReference type="NCBI Taxonomy" id="1423743"/>
    <lineage>
        <taxon>Bacteria</taxon>
        <taxon>Bacillati</taxon>
        <taxon>Bacillota</taxon>
        <taxon>Bacilli</taxon>
        <taxon>Lactobacillales</taxon>
        <taxon>Lactobacillaceae</taxon>
        <taxon>Lentilactobacillus</taxon>
    </lineage>
</organism>
<reference evidence="4 5" key="1">
    <citation type="journal article" date="2015" name="Genome Announc.">
        <title>Expanding the biotechnology potential of lactobacilli through comparative genomics of 213 strains and associated genera.</title>
        <authorList>
            <person name="Sun Z."/>
            <person name="Harris H.M."/>
            <person name="McCann A."/>
            <person name="Guo C."/>
            <person name="Argimon S."/>
            <person name="Zhang W."/>
            <person name="Yang X."/>
            <person name="Jeffery I.B."/>
            <person name="Cooney J.C."/>
            <person name="Kagawa T.F."/>
            <person name="Liu W."/>
            <person name="Song Y."/>
            <person name="Salvetti E."/>
            <person name="Wrobel A."/>
            <person name="Rasinkangas P."/>
            <person name="Parkhill J."/>
            <person name="Rea M.C."/>
            <person name="O'Sullivan O."/>
            <person name="Ritari J."/>
            <person name="Douillard F.P."/>
            <person name="Paul Ross R."/>
            <person name="Yang R."/>
            <person name="Briner A.E."/>
            <person name="Felis G.E."/>
            <person name="de Vos W.M."/>
            <person name="Barrangou R."/>
            <person name="Klaenhammer T.R."/>
            <person name="Caufield P.W."/>
            <person name="Cui Y."/>
            <person name="Zhang H."/>
            <person name="O'Toole P.W."/>
        </authorList>
    </citation>
    <scope>NUCLEOTIDE SEQUENCE [LARGE SCALE GENOMIC DNA]</scope>
    <source>
        <strain evidence="4 5">DSM 18382</strain>
    </source>
</reference>
<evidence type="ECO:0000256" key="2">
    <source>
        <dbReference type="ARBA" id="ARBA00022801"/>
    </source>
</evidence>
<proteinExistence type="inferred from homology"/>
<dbReference type="AlphaFoldDB" id="A0A0R1W276"/>
<sequence>MTYPRGIDISAYQASSLSFMQTKKKQGAKFAIVKLTEGTDYLNRKASAQITNGLKTFKAVGVYHFFHGYGTAEAQYFLAWVKEFGLDKSTVLAIDVEASDLPTYTTAQVNVFLKYLINHGYRNVITYGSASWFNAGRINRSALVDKHIWVAAYNNYAPGVANANAWQYTDNFYGVDASLDFDGSLSGTTTVAKPSYYQTPGLYEVRIGQIHAYNDLAGKSKRYVRLRKGSRIYGTPVKYGKVTRLKTPIGYFTTNKAFIKFIKKAG</sequence>
<keyword evidence="2" id="KW-0378">Hydrolase</keyword>
<evidence type="ECO:0000256" key="3">
    <source>
        <dbReference type="ARBA" id="ARBA00023295"/>
    </source>
</evidence>
<dbReference type="OrthoDB" id="2312598at2"/>
<evidence type="ECO:0000256" key="1">
    <source>
        <dbReference type="ARBA" id="ARBA00010646"/>
    </source>
</evidence>
<protein>
    <submittedName>
        <fullName evidence="4">Autolysin</fullName>
    </submittedName>
</protein>
<keyword evidence="3" id="KW-0326">Glycosidase</keyword>
<dbReference type="GO" id="GO:0016998">
    <property type="term" value="P:cell wall macromolecule catabolic process"/>
    <property type="evidence" value="ECO:0007669"/>
    <property type="project" value="InterPro"/>
</dbReference>
<gene>
    <name evidence="4" type="ORF">FD41_GL001128</name>
</gene>
<evidence type="ECO:0000313" key="4">
    <source>
        <dbReference type="EMBL" id="KRM11952.1"/>
    </source>
</evidence>
<accession>A0A0R1W276</accession>
<dbReference type="Gene3D" id="3.20.20.80">
    <property type="entry name" value="Glycosidases"/>
    <property type="match status" value="1"/>
</dbReference>
<comment type="similarity">
    <text evidence="1">Belongs to the glycosyl hydrolase 25 family.</text>
</comment>
<dbReference type="EMBL" id="AZFY01000017">
    <property type="protein sequence ID" value="KRM11952.1"/>
    <property type="molecule type" value="Genomic_DNA"/>
</dbReference>